<accession>A0A5J9V5G3</accession>
<proteinExistence type="predicted"/>
<dbReference type="EMBL" id="RWGY01000011">
    <property type="protein sequence ID" value="TVU31156.1"/>
    <property type="molecule type" value="Genomic_DNA"/>
</dbReference>
<comment type="caution">
    <text evidence="2">The sequence shown here is derived from an EMBL/GenBank/DDBJ whole genome shotgun (WGS) entry which is preliminary data.</text>
</comment>
<keyword evidence="3" id="KW-1185">Reference proteome</keyword>
<protein>
    <submittedName>
        <fullName evidence="2">Uncharacterized protein</fullName>
    </submittedName>
</protein>
<organism evidence="2 3">
    <name type="scientific">Eragrostis curvula</name>
    <name type="common">weeping love grass</name>
    <dbReference type="NCBI Taxonomy" id="38414"/>
    <lineage>
        <taxon>Eukaryota</taxon>
        <taxon>Viridiplantae</taxon>
        <taxon>Streptophyta</taxon>
        <taxon>Embryophyta</taxon>
        <taxon>Tracheophyta</taxon>
        <taxon>Spermatophyta</taxon>
        <taxon>Magnoliopsida</taxon>
        <taxon>Liliopsida</taxon>
        <taxon>Poales</taxon>
        <taxon>Poaceae</taxon>
        <taxon>PACMAD clade</taxon>
        <taxon>Chloridoideae</taxon>
        <taxon>Eragrostideae</taxon>
        <taxon>Eragrostidinae</taxon>
        <taxon>Eragrostis</taxon>
    </lineage>
</organism>
<dbReference type="Gramene" id="TVU31156">
    <property type="protein sequence ID" value="TVU31156"/>
    <property type="gene ID" value="EJB05_22828"/>
</dbReference>
<feature type="compositionally biased region" description="Low complexity" evidence="1">
    <location>
        <begin position="98"/>
        <end position="114"/>
    </location>
</feature>
<evidence type="ECO:0000313" key="2">
    <source>
        <dbReference type="EMBL" id="TVU31156.1"/>
    </source>
</evidence>
<dbReference type="Proteomes" id="UP000324897">
    <property type="component" value="Chromosome 1"/>
</dbReference>
<evidence type="ECO:0000313" key="3">
    <source>
        <dbReference type="Proteomes" id="UP000324897"/>
    </source>
</evidence>
<evidence type="ECO:0000256" key="1">
    <source>
        <dbReference type="SAM" id="MobiDB-lite"/>
    </source>
</evidence>
<gene>
    <name evidence="2" type="ORF">EJB05_22828</name>
</gene>
<feature type="non-terminal residue" evidence="2">
    <location>
        <position position="114"/>
    </location>
</feature>
<name>A0A5J9V5G3_9POAL</name>
<feature type="non-terminal residue" evidence="2">
    <location>
        <position position="1"/>
    </location>
</feature>
<sequence>MGEGISEISFPALISSLLAPSLLGDFSTARALIRLGLATTGAWSSTTSSEEHKELYGGVPVKHDRPCGCRLPPLKTLPHIRRSTPEDTGLLMTRRACTSPVDTSPVSSPGCRSR</sequence>
<reference evidence="2 3" key="1">
    <citation type="journal article" date="2019" name="Sci. Rep.">
        <title>A high-quality genome of Eragrostis curvula grass provides insights into Poaceae evolution and supports new strategies to enhance forage quality.</title>
        <authorList>
            <person name="Carballo J."/>
            <person name="Santos B.A.C.M."/>
            <person name="Zappacosta D."/>
            <person name="Garbus I."/>
            <person name="Selva J.P."/>
            <person name="Gallo C.A."/>
            <person name="Diaz A."/>
            <person name="Albertini E."/>
            <person name="Caccamo M."/>
            <person name="Echenique V."/>
        </authorList>
    </citation>
    <scope>NUCLEOTIDE SEQUENCE [LARGE SCALE GENOMIC DNA]</scope>
    <source>
        <strain evidence="3">cv. Victoria</strain>
        <tissue evidence="2">Leaf</tissue>
    </source>
</reference>
<feature type="region of interest" description="Disordered" evidence="1">
    <location>
        <begin position="95"/>
        <end position="114"/>
    </location>
</feature>
<dbReference type="AlphaFoldDB" id="A0A5J9V5G3"/>